<evidence type="ECO:0000313" key="1">
    <source>
        <dbReference type="EMBL" id="KAJ3640159.1"/>
    </source>
</evidence>
<gene>
    <name evidence="1" type="ORF">Zmor_003475</name>
</gene>
<dbReference type="AlphaFoldDB" id="A0AA38HMN1"/>
<sequence>MPKIPSPHVLNTARKVHLLVGLSRTARLLSKRRDFYQRIRRCHDFHDFVTSNLDFLPTGTLWALSNFPTLKTGKCAVEGVQAERRASARAIPGLPTDSNTSQ</sequence>
<protein>
    <submittedName>
        <fullName evidence="1">Uncharacterized protein</fullName>
    </submittedName>
</protein>
<comment type="caution">
    <text evidence="1">The sequence shown here is derived from an EMBL/GenBank/DDBJ whole genome shotgun (WGS) entry which is preliminary data.</text>
</comment>
<evidence type="ECO:0000313" key="2">
    <source>
        <dbReference type="Proteomes" id="UP001168821"/>
    </source>
</evidence>
<proteinExistence type="predicted"/>
<organism evidence="1 2">
    <name type="scientific">Zophobas morio</name>
    <dbReference type="NCBI Taxonomy" id="2755281"/>
    <lineage>
        <taxon>Eukaryota</taxon>
        <taxon>Metazoa</taxon>
        <taxon>Ecdysozoa</taxon>
        <taxon>Arthropoda</taxon>
        <taxon>Hexapoda</taxon>
        <taxon>Insecta</taxon>
        <taxon>Pterygota</taxon>
        <taxon>Neoptera</taxon>
        <taxon>Endopterygota</taxon>
        <taxon>Coleoptera</taxon>
        <taxon>Polyphaga</taxon>
        <taxon>Cucujiformia</taxon>
        <taxon>Tenebrionidae</taxon>
        <taxon>Zophobas</taxon>
    </lineage>
</organism>
<reference evidence="1" key="1">
    <citation type="journal article" date="2023" name="G3 (Bethesda)">
        <title>Whole genome assemblies of Zophobas morio and Tenebrio molitor.</title>
        <authorList>
            <person name="Kaur S."/>
            <person name="Stinson S.A."/>
            <person name="diCenzo G.C."/>
        </authorList>
    </citation>
    <scope>NUCLEOTIDE SEQUENCE</scope>
    <source>
        <strain evidence="1">QUZm001</strain>
    </source>
</reference>
<dbReference type="EMBL" id="JALNTZ010000010">
    <property type="protein sequence ID" value="KAJ3640159.1"/>
    <property type="molecule type" value="Genomic_DNA"/>
</dbReference>
<accession>A0AA38HMN1</accession>
<name>A0AA38HMN1_9CUCU</name>
<keyword evidence="2" id="KW-1185">Reference proteome</keyword>
<dbReference type="Proteomes" id="UP001168821">
    <property type="component" value="Unassembled WGS sequence"/>
</dbReference>